<organism evidence="1 2">
    <name type="scientific">Cocleimonas flava</name>
    <dbReference type="NCBI Taxonomy" id="634765"/>
    <lineage>
        <taxon>Bacteria</taxon>
        <taxon>Pseudomonadati</taxon>
        <taxon>Pseudomonadota</taxon>
        <taxon>Gammaproteobacteria</taxon>
        <taxon>Thiotrichales</taxon>
        <taxon>Thiotrichaceae</taxon>
        <taxon>Cocleimonas</taxon>
    </lineage>
</organism>
<protein>
    <recommendedName>
        <fullName evidence="3">Preprotein translocase subunit YajC</fullName>
    </recommendedName>
</protein>
<proteinExistence type="predicted"/>
<comment type="caution">
    <text evidence="1">The sequence shown here is derived from an EMBL/GenBank/DDBJ whole genome shotgun (WGS) entry which is preliminary data.</text>
</comment>
<dbReference type="OrthoDB" id="9814432at2"/>
<dbReference type="EMBL" id="SMFQ01000002">
    <property type="protein sequence ID" value="TCJ89185.1"/>
    <property type="molecule type" value="Genomic_DNA"/>
</dbReference>
<sequence>MGRIFLVLVLLAVSLYVVKYLRTKLDESQKKIKKDSNTTSDKNKMVKCLNCGLHIPEKEAIKIGDKVFCSLEHAQEKL</sequence>
<dbReference type="RefSeq" id="WP_131904831.1">
    <property type="nucleotide sequence ID" value="NZ_BAAAFU010000008.1"/>
</dbReference>
<gene>
    <name evidence="1" type="ORF">EV695_1047</name>
</gene>
<dbReference type="Proteomes" id="UP000294887">
    <property type="component" value="Unassembled WGS sequence"/>
</dbReference>
<evidence type="ECO:0000313" key="1">
    <source>
        <dbReference type="EMBL" id="TCJ89185.1"/>
    </source>
</evidence>
<dbReference type="NCBIfam" id="NF041023">
    <property type="entry name" value="PP0621_fam"/>
    <property type="match status" value="1"/>
</dbReference>
<reference evidence="1 2" key="1">
    <citation type="submission" date="2019-03" db="EMBL/GenBank/DDBJ databases">
        <title>Genomic Encyclopedia of Type Strains, Phase IV (KMG-IV): sequencing the most valuable type-strain genomes for metagenomic binning, comparative biology and taxonomic classification.</title>
        <authorList>
            <person name="Goeker M."/>
        </authorList>
    </citation>
    <scope>NUCLEOTIDE SEQUENCE [LARGE SCALE GENOMIC DNA]</scope>
    <source>
        <strain evidence="1 2">DSM 24830</strain>
    </source>
</reference>
<keyword evidence="2" id="KW-1185">Reference proteome</keyword>
<accession>A0A4V6NCH4</accession>
<dbReference type="InterPro" id="IPR049708">
    <property type="entry name" value="PP0621-like"/>
</dbReference>
<name>A0A4V6NCH4_9GAMM</name>
<evidence type="ECO:0000313" key="2">
    <source>
        <dbReference type="Proteomes" id="UP000294887"/>
    </source>
</evidence>
<dbReference type="AlphaFoldDB" id="A0A4V6NCH4"/>
<evidence type="ECO:0008006" key="3">
    <source>
        <dbReference type="Google" id="ProtNLM"/>
    </source>
</evidence>